<dbReference type="EMBL" id="JBBWWR010000005">
    <property type="protein sequence ID" value="KAK8966743.1"/>
    <property type="molecule type" value="Genomic_DNA"/>
</dbReference>
<dbReference type="InterPro" id="IPR010989">
    <property type="entry name" value="SNARE"/>
</dbReference>
<keyword evidence="6" id="KW-1185">Reference proteome</keyword>
<dbReference type="Pfam" id="PF00804">
    <property type="entry name" value="Syntaxin"/>
    <property type="match status" value="1"/>
</dbReference>
<dbReference type="Gene3D" id="1.20.58.70">
    <property type="match status" value="1"/>
</dbReference>
<gene>
    <name evidence="5" type="primary">SYP112</name>
    <name evidence="5" type="ORF">KSP40_PGU006577</name>
</gene>
<accession>A0ABR2MV04</accession>
<keyword evidence="3" id="KW-0812">Transmembrane</keyword>
<keyword evidence="3" id="KW-1133">Transmembrane helix</keyword>
<feature type="domain" description="T-SNARE coiled-coil homology" evidence="4">
    <location>
        <begin position="198"/>
        <end position="260"/>
    </location>
</feature>
<feature type="transmembrane region" description="Helical" evidence="3">
    <location>
        <begin position="272"/>
        <end position="293"/>
    </location>
</feature>
<dbReference type="InterPro" id="IPR000727">
    <property type="entry name" value="T_SNARE_dom"/>
</dbReference>
<evidence type="ECO:0000313" key="6">
    <source>
        <dbReference type="Proteomes" id="UP001412067"/>
    </source>
</evidence>
<keyword evidence="3" id="KW-0472">Membrane</keyword>
<dbReference type="PANTHER" id="PTHR19957">
    <property type="entry name" value="SYNTAXIN"/>
    <property type="match status" value="1"/>
</dbReference>
<dbReference type="InterPro" id="IPR045242">
    <property type="entry name" value="Syntaxin"/>
</dbReference>
<evidence type="ECO:0000256" key="2">
    <source>
        <dbReference type="ARBA" id="ARBA00022927"/>
    </source>
</evidence>
<dbReference type="Gene3D" id="1.20.5.110">
    <property type="match status" value="1"/>
</dbReference>
<protein>
    <submittedName>
        <fullName evidence="5">Syntaxin-112</fullName>
    </submittedName>
</protein>
<name>A0ABR2MV04_9ASPA</name>
<comment type="caution">
    <text evidence="5">The sequence shown here is derived from an EMBL/GenBank/DDBJ whole genome shotgun (WGS) entry which is preliminary data.</text>
</comment>
<dbReference type="PANTHER" id="PTHR19957:SF91">
    <property type="entry name" value="SYNTAXIN-112"/>
    <property type="match status" value="1"/>
</dbReference>
<evidence type="ECO:0000256" key="3">
    <source>
        <dbReference type="SAM" id="Phobius"/>
    </source>
</evidence>
<proteinExistence type="inferred from homology"/>
<evidence type="ECO:0000313" key="5">
    <source>
        <dbReference type="EMBL" id="KAK8966743.1"/>
    </source>
</evidence>
<comment type="similarity">
    <text evidence="1">Belongs to the syntaxin family.</text>
</comment>
<reference evidence="5 6" key="1">
    <citation type="journal article" date="2022" name="Nat. Plants">
        <title>Genomes of leafy and leafless Platanthera orchids illuminate the evolution of mycoheterotrophy.</title>
        <authorList>
            <person name="Li M.H."/>
            <person name="Liu K.W."/>
            <person name="Li Z."/>
            <person name="Lu H.C."/>
            <person name="Ye Q.L."/>
            <person name="Zhang D."/>
            <person name="Wang J.Y."/>
            <person name="Li Y.F."/>
            <person name="Zhong Z.M."/>
            <person name="Liu X."/>
            <person name="Yu X."/>
            <person name="Liu D.K."/>
            <person name="Tu X.D."/>
            <person name="Liu B."/>
            <person name="Hao Y."/>
            <person name="Liao X.Y."/>
            <person name="Jiang Y.T."/>
            <person name="Sun W.H."/>
            <person name="Chen J."/>
            <person name="Chen Y.Q."/>
            <person name="Ai Y."/>
            <person name="Zhai J.W."/>
            <person name="Wu S.S."/>
            <person name="Zhou Z."/>
            <person name="Hsiao Y.Y."/>
            <person name="Wu W.L."/>
            <person name="Chen Y.Y."/>
            <person name="Lin Y.F."/>
            <person name="Hsu J.L."/>
            <person name="Li C.Y."/>
            <person name="Wang Z.W."/>
            <person name="Zhao X."/>
            <person name="Zhong W.Y."/>
            <person name="Ma X.K."/>
            <person name="Ma L."/>
            <person name="Huang J."/>
            <person name="Chen G.Z."/>
            <person name="Huang M.Z."/>
            <person name="Huang L."/>
            <person name="Peng D.H."/>
            <person name="Luo Y.B."/>
            <person name="Zou S.Q."/>
            <person name="Chen S.P."/>
            <person name="Lan S."/>
            <person name="Tsai W.C."/>
            <person name="Van de Peer Y."/>
            <person name="Liu Z.J."/>
        </authorList>
    </citation>
    <scope>NUCLEOTIDE SEQUENCE [LARGE SCALE GENOMIC DNA]</scope>
    <source>
        <strain evidence="5">Lor288</strain>
    </source>
</reference>
<evidence type="ECO:0000259" key="4">
    <source>
        <dbReference type="PROSITE" id="PS50192"/>
    </source>
</evidence>
<dbReference type="SUPFAM" id="SSF47661">
    <property type="entry name" value="t-snare proteins"/>
    <property type="match status" value="1"/>
</dbReference>
<keyword evidence="2" id="KW-0653">Protein transport</keyword>
<evidence type="ECO:0000256" key="1">
    <source>
        <dbReference type="ARBA" id="ARBA00009063"/>
    </source>
</evidence>
<dbReference type="PROSITE" id="PS50192">
    <property type="entry name" value="T_SNARE"/>
    <property type="match status" value="1"/>
</dbReference>
<keyword evidence="2" id="KW-0813">Transport</keyword>
<dbReference type="InterPro" id="IPR006011">
    <property type="entry name" value="Syntaxin_N"/>
</dbReference>
<organism evidence="5 6">
    <name type="scientific">Platanthera guangdongensis</name>
    <dbReference type="NCBI Taxonomy" id="2320717"/>
    <lineage>
        <taxon>Eukaryota</taxon>
        <taxon>Viridiplantae</taxon>
        <taxon>Streptophyta</taxon>
        <taxon>Embryophyta</taxon>
        <taxon>Tracheophyta</taxon>
        <taxon>Spermatophyta</taxon>
        <taxon>Magnoliopsida</taxon>
        <taxon>Liliopsida</taxon>
        <taxon>Asparagales</taxon>
        <taxon>Orchidaceae</taxon>
        <taxon>Orchidoideae</taxon>
        <taxon>Orchideae</taxon>
        <taxon>Orchidinae</taxon>
        <taxon>Platanthera</taxon>
    </lineage>
</organism>
<sequence>MKNLIQTLSDTDLEERPLLGEESLTAPQGSFDIFLRDTATMREELEEIYSSFLSLRRRYEEYRRTINPEHDKEISREIYSEVFSILQKAYAFKKRVRNLRNSEADNHEISAENAEDRTRFNIFWGMQTKLVNMMKDIQKLRHEIVSYQTERINRKFLFLFGEPPSDDLVEKILSGSIPEESLFVAGQNLLGGNPSERLLEIHEGQKGVLELTKSLEKLQLLVFDFQMYLEIQGEALNNIEENVARAGSFISRGGRQLRGALREVVGSGRKCLLAILGLLAVLVIVLVIVFLGLRFV</sequence>
<dbReference type="Proteomes" id="UP001412067">
    <property type="component" value="Unassembled WGS sequence"/>
</dbReference>